<keyword evidence="1" id="KW-0678">Repressor</keyword>
<dbReference type="Pfam" id="PF13377">
    <property type="entry name" value="Peripla_BP_3"/>
    <property type="match status" value="1"/>
</dbReference>
<keyword evidence="7" id="KW-1185">Reference proteome</keyword>
<dbReference type="PROSITE" id="PS50932">
    <property type="entry name" value="HTH_LACI_2"/>
    <property type="match status" value="1"/>
</dbReference>
<dbReference type="SUPFAM" id="SSF47413">
    <property type="entry name" value="lambda repressor-like DNA-binding domains"/>
    <property type="match status" value="1"/>
</dbReference>
<dbReference type="Gene3D" id="1.10.260.40">
    <property type="entry name" value="lambda repressor-like DNA-binding domains"/>
    <property type="match status" value="1"/>
</dbReference>
<organism evidence="6 7">
    <name type="scientific">Pseudonocardia aurantiaca</name>
    <dbReference type="NCBI Taxonomy" id="75290"/>
    <lineage>
        <taxon>Bacteria</taxon>
        <taxon>Bacillati</taxon>
        <taxon>Actinomycetota</taxon>
        <taxon>Actinomycetes</taxon>
        <taxon>Pseudonocardiales</taxon>
        <taxon>Pseudonocardiaceae</taxon>
        <taxon>Pseudonocardia</taxon>
    </lineage>
</organism>
<evidence type="ECO:0000256" key="2">
    <source>
        <dbReference type="ARBA" id="ARBA00023015"/>
    </source>
</evidence>
<name>A0ABW4FTT2_9PSEU</name>
<comment type="caution">
    <text evidence="6">The sequence shown here is derived from an EMBL/GenBank/DDBJ whole genome shotgun (WGS) entry which is preliminary data.</text>
</comment>
<reference evidence="7" key="1">
    <citation type="journal article" date="2019" name="Int. J. Syst. Evol. Microbiol.">
        <title>The Global Catalogue of Microorganisms (GCM) 10K type strain sequencing project: providing services to taxonomists for standard genome sequencing and annotation.</title>
        <authorList>
            <consortium name="The Broad Institute Genomics Platform"/>
            <consortium name="The Broad Institute Genome Sequencing Center for Infectious Disease"/>
            <person name="Wu L."/>
            <person name="Ma J."/>
        </authorList>
    </citation>
    <scope>NUCLEOTIDE SEQUENCE [LARGE SCALE GENOMIC DNA]</scope>
    <source>
        <strain evidence="7">JCM 12165</strain>
    </source>
</reference>
<evidence type="ECO:0000313" key="6">
    <source>
        <dbReference type="EMBL" id="MFD1533875.1"/>
    </source>
</evidence>
<dbReference type="Gene3D" id="3.40.50.2300">
    <property type="match status" value="2"/>
</dbReference>
<dbReference type="PANTHER" id="PTHR30146">
    <property type="entry name" value="LACI-RELATED TRANSCRIPTIONAL REPRESSOR"/>
    <property type="match status" value="1"/>
</dbReference>
<accession>A0ABW4FTT2</accession>
<keyword evidence="4" id="KW-0804">Transcription</keyword>
<sequence>MATLTGGGEPSATVKTVAAHAGVSAQTVSRVLRGTGYVSEETRTKVLAAVTAVGYHPNAVGRSLRAARTPMVGLLITDITNPFYASLHKAVEAVFRERGLTLMLLNSDDDRDTERQQLELLRSYRPSGLLLAPAVHSSLTTDDLAGFGAAVLVSRTLRGLSVPSVVTNEPEAMGEATRTLLDAGHRRIAAVLGPQDASTTVRREAGYREAVLAAGAEPLVCYTDQTGPGARTAIRHVLHTHAGITAALGFNAPVTEGILAGLRDEGLRCPQDVSLVGFTDAPWMAFYPPPITVVRQPVEAMGRLAAQLVLDMVDGKPVAAEPHVVPGTLLRRESVVAPSSRSLTSPSSTQR</sequence>
<keyword evidence="3 6" id="KW-0238">DNA-binding</keyword>
<protein>
    <submittedName>
        <fullName evidence="6">LacI family DNA-binding transcriptional regulator</fullName>
    </submittedName>
</protein>
<dbReference type="SMART" id="SM00354">
    <property type="entry name" value="HTH_LACI"/>
    <property type="match status" value="1"/>
</dbReference>
<dbReference type="CDD" id="cd06267">
    <property type="entry name" value="PBP1_LacI_sugar_binding-like"/>
    <property type="match status" value="1"/>
</dbReference>
<dbReference type="InterPro" id="IPR000843">
    <property type="entry name" value="HTH_LacI"/>
</dbReference>
<dbReference type="InterPro" id="IPR046335">
    <property type="entry name" value="LacI/GalR-like_sensor"/>
</dbReference>
<dbReference type="Pfam" id="PF00356">
    <property type="entry name" value="LacI"/>
    <property type="match status" value="1"/>
</dbReference>
<proteinExistence type="predicted"/>
<evidence type="ECO:0000256" key="4">
    <source>
        <dbReference type="ARBA" id="ARBA00023163"/>
    </source>
</evidence>
<dbReference type="SUPFAM" id="SSF53822">
    <property type="entry name" value="Periplasmic binding protein-like I"/>
    <property type="match status" value="1"/>
</dbReference>
<dbReference type="RefSeq" id="WP_343977696.1">
    <property type="nucleotide sequence ID" value="NZ_BAAAJG010000009.1"/>
</dbReference>
<dbReference type="CDD" id="cd01392">
    <property type="entry name" value="HTH_LacI"/>
    <property type="match status" value="1"/>
</dbReference>
<dbReference type="InterPro" id="IPR028082">
    <property type="entry name" value="Peripla_BP_I"/>
</dbReference>
<evidence type="ECO:0000256" key="1">
    <source>
        <dbReference type="ARBA" id="ARBA00022491"/>
    </source>
</evidence>
<keyword evidence="2" id="KW-0805">Transcription regulation</keyword>
<dbReference type="PANTHER" id="PTHR30146:SF148">
    <property type="entry name" value="HTH-TYPE TRANSCRIPTIONAL REPRESSOR PURR-RELATED"/>
    <property type="match status" value="1"/>
</dbReference>
<dbReference type="GO" id="GO:0003677">
    <property type="term" value="F:DNA binding"/>
    <property type="evidence" value="ECO:0007669"/>
    <property type="project" value="UniProtKB-KW"/>
</dbReference>
<gene>
    <name evidence="6" type="ORF">ACFSCY_31110</name>
</gene>
<feature type="domain" description="HTH lacI-type" evidence="5">
    <location>
        <begin position="12"/>
        <end position="66"/>
    </location>
</feature>
<evidence type="ECO:0000259" key="5">
    <source>
        <dbReference type="PROSITE" id="PS50932"/>
    </source>
</evidence>
<dbReference type="EMBL" id="JBHUCP010000026">
    <property type="protein sequence ID" value="MFD1533875.1"/>
    <property type="molecule type" value="Genomic_DNA"/>
</dbReference>
<evidence type="ECO:0000256" key="3">
    <source>
        <dbReference type="ARBA" id="ARBA00023125"/>
    </source>
</evidence>
<evidence type="ECO:0000313" key="7">
    <source>
        <dbReference type="Proteomes" id="UP001597145"/>
    </source>
</evidence>
<dbReference type="InterPro" id="IPR010982">
    <property type="entry name" value="Lambda_DNA-bd_dom_sf"/>
</dbReference>
<dbReference type="Proteomes" id="UP001597145">
    <property type="component" value="Unassembled WGS sequence"/>
</dbReference>